<evidence type="ECO:0000313" key="6">
    <source>
        <dbReference type="RefSeq" id="XP_026634089.1"/>
    </source>
</evidence>
<dbReference type="RefSeq" id="XP_026634089.1">
    <property type="nucleotide sequence ID" value="XM_026778288.1"/>
</dbReference>
<dbReference type="InterPro" id="IPR050412">
    <property type="entry name" value="Ig-like_Receptors_ImmuneReg"/>
</dbReference>
<feature type="transmembrane region" description="Helical" evidence="3">
    <location>
        <begin position="146"/>
        <end position="167"/>
    </location>
</feature>
<dbReference type="GeneID" id="113455798"/>
<organism evidence="5 6">
    <name type="scientific">Microtus ochrogaster</name>
    <name type="common">Prairie vole</name>
    <dbReference type="NCBI Taxonomy" id="79684"/>
    <lineage>
        <taxon>Eukaryota</taxon>
        <taxon>Metazoa</taxon>
        <taxon>Chordata</taxon>
        <taxon>Craniata</taxon>
        <taxon>Vertebrata</taxon>
        <taxon>Euteleostomi</taxon>
        <taxon>Mammalia</taxon>
        <taxon>Eutheria</taxon>
        <taxon>Euarchontoglires</taxon>
        <taxon>Glires</taxon>
        <taxon>Rodentia</taxon>
        <taxon>Myomorpha</taxon>
        <taxon>Muroidea</taxon>
        <taxon>Cricetidae</taxon>
        <taxon>Arvicolinae</taxon>
        <taxon>Microtus</taxon>
    </lineage>
</organism>
<reference evidence="6" key="1">
    <citation type="submission" date="2025-08" db="UniProtKB">
        <authorList>
            <consortium name="RefSeq"/>
        </authorList>
    </citation>
    <scope>IDENTIFICATION</scope>
</reference>
<keyword evidence="4" id="KW-0732">Signal</keyword>
<keyword evidence="1" id="KW-1015">Disulfide bond</keyword>
<dbReference type="PANTHER" id="PTHR11738:SF129">
    <property type="entry name" value="LEUKOCYTE-ASSOCIATED IMMUNOGLOBULIN-LIKE RECEPTOR 1"/>
    <property type="match status" value="1"/>
</dbReference>
<feature type="chain" id="PRO_5047039990" evidence="4">
    <location>
        <begin position="22"/>
        <end position="186"/>
    </location>
</feature>
<keyword evidence="5" id="KW-1185">Reference proteome</keyword>
<evidence type="ECO:0000256" key="1">
    <source>
        <dbReference type="ARBA" id="ARBA00023157"/>
    </source>
</evidence>
<keyword evidence="2" id="KW-0393">Immunoglobulin domain</keyword>
<evidence type="ECO:0000256" key="2">
    <source>
        <dbReference type="ARBA" id="ARBA00023319"/>
    </source>
</evidence>
<name>A0ABM1TWH7_MICOH</name>
<dbReference type="PANTHER" id="PTHR11738">
    <property type="entry name" value="MHC CLASS I NK CELL RECEPTOR"/>
    <property type="match status" value="1"/>
</dbReference>
<dbReference type="InterPro" id="IPR036179">
    <property type="entry name" value="Ig-like_dom_sf"/>
</dbReference>
<gene>
    <name evidence="6" type="primary">LOC113455798</name>
</gene>
<keyword evidence="3" id="KW-0472">Membrane</keyword>
<keyword evidence="3" id="KW-1133">Transmembrane helix</keyword>
<feature type="signal peptide" evidence="4">
    <location>
        <begin position="1"/>
        <end position="21"/>
    </location>
</feature>
<dbReference type="SUPFAM" id="SSF48726">
    <property type="entry name" value="Immunoglobulin"/>
    <property type="match status" value="1"/>
</dbReference>
<dbReference type="Gene3D" id="2.60.40.10">
    <property type="entry name" value="Immunoglobulins"/>
    <property type="match status" value="1"/>
</dbReference>
<dbReference type="InterPro" id="IPR013783">
    <property type="entry name" value="Ig-like_fold"/>
</dbReference>
<keyword evidence="3" id="KW-0812">Transmembrane</keyword>
<evidence type="ECO:0000256" key="3">
    <source>
        <dbReference type="SAM" id="Phobius"/>
    </source>
</evidence>
<evidence type="ECO:0000313" key="5">
    <source>
        <dbReference type="Proteomes" id="UP000694915"/>
    </source>
</evidence>
<evidence type="ECO:0000256" key="4">
    <source>
        <dbReference type="SAM" id="SignalP"/>
    </source>
</evidence>
<protein>
    <submittedName>
        <fullName evidence="6">Leukocyte-associated immunoglobulin-like receptor 1</fullName>
    </submittedName>
</protein>
<dbReference type="Proteomes" id="UP000694915">
    <property type="component" value="Unplaced"/>
</dbReference>
<accession>A0ABM1TWH7</accession>
<sequence length="186" mass="20509">MSLHSATVLALVLCLGWTINTQHESLPSPSILADPGLEISQGHSVKFVCTSPVEYNTFRLEKRSIKIVDMKNDLPSKKQAIFQLGPVNEDTAGSYHCLYKKGSMWSQRSETLELKVTSEDVTHTSDPVPGVTSAPTLQSYKVWNGIRMALAGVVFLVLGAIIGEAWYNQQKYMDSFRTPGGYNQGD</sequence>
<proteinExistence type="predicted"/>